<accession>A0A220XUQ6</accession>
<sequence length="88" mass="9243">MATAILGVHMTTAIAALEAIEKDADDANDLLLAVAAINAVAPLRETALVDEPRWRLTEEEIVGVSITVIWVSLMVVISVAVGTALTMS</sequence>
<reference evidence="1 2" key="1">
    <citation type="journal article" date="2017" name="Lancet Infect. Dis.">
        <title>Global outbreak of severe Mycobacterium chimaera disease after cardiac surgery: a molecular epidemiological study.</title>
        <authorList>
            <person name="van Ingen J."/>
            <person name="Kohl T."/>
            <person name="Kranzer K."/>
            <person name="Hasse B."/>
            <person name="Keller P."/>
            <person name="Szafranska A."/>
            <person name="Hillemann D."/>
            <person name="Chand M."/>
            <person name="Schreiber P."/>
            <person name="Sommerstein R."/>
            <person name="Berger C."/>
            <person name="Genoni M."/>
            <person name="Ruegg C."/>
            <person name="Troillet N."/>
            <person name="Widmer A.F."/>
            <person name="Becker S.L."/>
            <person name="Herrmann M."/>
            <person name="Eckmanns T."/>
            <person name="Haller S."/>
            <person name="Hoeller C."/>
            <person name="Debast S.B."/>
            <person name="Wolfhagen M.J."/>
            <person name="Hopman J."/>
            <person name="Kluytmans J."/>
            <person name="Langelaar M."/>
            <person name="Notermans D.W."/>
            <person name="ten Oever J."/>
            <person name="van den Barselaar P."/>
            <person name="Vonk A.B.A."/>
            <person name="Vos M.C."/>
            <person name="Ahmed N."/>
            <person name="Brown T."/>
            <person name="Crook D."/>
            <person name="Lamagni T."/>
            <person name="Phin N."/>
            <person name="Smith E.G."/>
            <person name="Zambon M."/>
            <person name="Serr A."/>
            <person name="Goetting T."/>
            <person name="Ebner W."/>
            <person name="Thuermer A."/>
            <person name="Utpatel C."/>
            <person name="Sproer C."/>
            <person name="Bunk B."/>
            <person name="Nubel U."/>
            <person name="Bloemberg G."/>
            <person name="Bottger E."/>
            <person name="Niemann S."/>
            <person name="Wagner D."/>
            <person name="Sax H."/>
        </authorList>
    </citation>
    <scope>NUCLEOTIDE SEQUENCE [LARGE SCALE GENOMIC DNA]</scope>
    <source>
        <strain evidence="1 2">ZUERICH-2</strain>
    </source>
</reference>
<protein>
    <submittedName>
        <fullName evidence="1">Uncharacterized protein</fullName>
    </submittedName>
</protein>
<dbReference type="EMBL" id="CP015267">
    <property type="protein sequence ID" value="ASL15221.1"/>
    <property type="molecule type" value="Genomic_DNA"/>
</dbReference>
<evidence type="ECO:0000313" key="2">
    <source>
        <dbReference type="Proteomes" id="UP000198286"/>
    </source>
</evidence>
<evidence type="ECO:0000313" key="1">
    <source>
        <dbReference type="EMBL" id="ASL15221.1"/>
    </source>
</evidence>
<gene>
    <name evidence="1" type="ORF">MYCOZU2_02822</name>
</gene>
<proteinExistence type="predicted"/>
<dbReference type="Proteomes" id="UP000198286">
    <property type="component" value="Chromosome"/>
</dbReference>
<name>A0A220XUQ6_MYCIT</name>
<dbReference type="AlphaFoldDB" id="A0A220XUQ6"/>
<organism evidence="1 2">
    <name type="scientific">Mycobacterium intracellulare subsp. chimaera</name>
    <dbReference type="NCBI Taxonomy" id="222805"/>
    <lineage>
        <taxon>Bacteria</taxon>
        <taxon>Bacillati</taxon>
        <taxon>Actinomycetota</taxon>
        <taxon>Actinomycetes</taxon>
        <taxon>Mycobacteriales</taxon>
        <taxon>Mycobacteriaceae</taxon>
        <taxon>Mycobacterium</taxon>
        <taxon>Mycobacterium avium complex (MAC)</taxon>
    </lineage>
</organism>